<evidence type="ECO:0000313" key="2">
    <source>
        <dbReference type="EMBL" id="CVK85589.1"/>
    </source>
</evidence>
<name>A0A1L7SGD6_FUSMA</name>
<protein>
    <submittedName>
        <fullName evidence="2">Uncharacterized protein</fullName>
    </submittedName>
</protein>
<gene>
    <name evidence="2" type="ORF">FMAN_06800</name>
</gene>
<dbReference type="AlphaFoldDB" id="A0A1L7SGD6"/>
<proteinExistence type="predicted"/>
<reference evidence="3" key="1">
    <citation type="journal article" date="2016" name="Genome Biol. Evol.">
        <title>Comparative 'omics' of the Fusarium fujikuroi species complex highlights differences in genetic potential and metabolite synthesis.</title>
        <authorList>
            <person name="Niehaus E.-M."/>
            <person name="Muensterkoetter M."/>
            <person name="Proctor R.H."/>
            <person name="Brown D.W."/>
            <person name="Sharon A."/>
            <person name="Idan Y."/>
            <person name="Oren-Young L."/>
            <person name="Sieber C.M."/>
            <person name="Novak O."/>
            <person name="Pencik A."/>
            <person name="Tarkowska D."/>
            <person name="Hromadova K."/>
            <person name="Freeman S."/>
            <person name="Maymon M."/>
            <person name="Elazar M."/>
            <person name="Youssef S.A."/>
            <person name="El-Shabrawy E.S.M."/>
            <person name="Shalaby A.B.A."/>
            <person name="Houterman P."/>
            <person name="Brock N.L."/>
            <person name="Burkhardt I."/>
            <person name="Tsavkelova E.A."/>
            <person name="Dickschat J.S."/>
            <person name="Galuszka P."/>
            <person name="Gueldener U."/>
            <person name="Tudzynski B."/>
        </authorList>
    </citation>
    <scope>NUCLEOTIDE SEQUENCE [LARGE SCALE GENOMIC DNA]</scope>
    <source>
        <strain evidence="3">MRC7560</strain>
    </source>
</reference>
<sequence>MMGLIVALTGLLGLTAYTGKNGECQHAPVYTPFPQKGSISSSQNLDGPAFIGSSAKNKFLKSQFPIYPKASLMHGDGGNTGNTDYPGPLGVNTTLTSGANTINIMMWGADGSLTAGYANASVGLPPPRGLVAVDPATYQINAAWYPPDNETLGLAYMEYMQETNDILLSTKEGNVYVVHRGICKGHPFFRITRNINLKSVIKPWELLLNTMYDAAGNIWFTTGGIIGGGDPPQNSSTFGYIKPDGAVIKRRVKNQMVENGIAVSGMDVYMATGPSGEADTSTSIGYMWAMDATGSSGFNVKWKVPYDSGAGGKPGEIARGTGATPVLLDDKFVVITDNADPKVNLLVYHQKTQESAEEQLVCSVPLFEAGKSNNDNAALAHFDGENFGVMIQNNYGAPPVRLSSPGVPFVLNGPWNNMSSMAGGMVRVDVTPKGECSVRWNSDLAVKAVSILSTKSGLLYSSVQDTERAVKGEYVWYLAAVDWLTGKTTYQYRTGMGGTFNDNWSEGTLGPDGTFYQSVLAGVIGVKDRN</sequence>
<feature type="signal peptide" evidence="1">
    <location>
        <begin position="1"/>
        <end position="16"/>
    </location>
</feature>
<keyword evidence="1" id="KW-0732">Signal</keyword>
<keyword evidence="3" id="KW-1185">Reference proteome</keyword>
<organism evidence="2 3">
    <name type="scientific">Fusarium mangiferae</name>
    <name type="common">Mango malformation disease fungus</name>
    <dbReference type="NCBI Taxonomy" id="192010"/>
    <lineage>
        <taxon>Eukaryota</taxon>
        <taxon>Fungi</taxon>
        <taxon>Dikarya</taxon>
        <taxon>Ascomycota</taxon>
        <taxon>Pezizomycotina</taxon>
        <taxon>Sordariomycetes</taxon>
        <taxon>Hypocreomycetidae</taxon>
        <taxon>Hypocreales</taxon>
        <taxon>Nectriaceae</taxon>
        <taxon>Fusarium</taxon>
        <taxon>Fusarium fujikuroi species complex</taxon>
    </lineage>
</organism>
<dbReference type="Proteomes" id="UP000184255">
    <property type="component" value="Unassembled WGS sequence"/>
</dbReference>
<evidence type="ECO:0000256" key="1">
    <source>
        <dbReference type="SAM" id="SignalP"/>
    </source>
</evidence>
<dbReference type="EMBL" id="FCQH01000002">
    <property type="protein sequence ID" value="CVK85589.1"/>
    <property type="molecule type" value="Genomic_DNA"/>
</dbReference>
<accession>A0A1L7SGD6</accession>
<dbReference type="GeneID" id="65086064"/>
<evidence type="ECO:0000313" key="3">
    <source>
        <dbReference type="Proteomes" id="UP000184255"/>
    </source>
</evidence>
<feature type="chain" id="PRO_5012724634" evidence="1">
    <location>
        <begin position="17"/>
        <end position="530"/>
    </location>
</feature>
<dbReference type="VEuPathDB" id="FungiDB:FMAN_06800"/>
<dbReference type="RefSeq" id="XP_041677442.1">
    <property type="nucleotide sequence ID" value="XM_041826344.1"/>
</dbReference>
<comment type="caution">
    <text evidence="2">The sequence shown here is derived from an EMBL/GenBank/DDBJ whole genome shotgun (WGS) entry which is preliminary data.</text>
</comment>